<accession>A0A9D2QIZ0</accession>
<dbReference type="Pfam" id="PF01156">
    <property type="entry name" value="IU_nuc_hydro"/>
    <property type="match status" value="1"/>
</dbReference>
<dbReference type="GO" id="GO:0005829">
    <property type="term" value="C:cytosol"/>
    <property type="evidence" value="ECO:0007669"/>
    <property type="project" value="TreeGrafter"/>
</dbReference>
<evidence type="ECO:0000313" key="4">
    <source>
        <dbReference type="EMBL" id="HJC87321.1"/>
    </source>
</evidence>
<protein>
    <submittedName>
        <fullName evidence="4">Nucleoside hydrolase</fullName>
    </submittedName>
</protein>
<feature type="domain" description="Inosine/uridine-preferring nucleoside hydrolase" evidence="3">
    <location>
        <begin position="4"/>
        <end position="284"/>
    </location>
</feature>
<evidence type="ECO:0000256" key="1">
    <source>
        <dbReference type="ARBA" id="ARBA00022801"/>
    </source>
</evidence>
<reference evidence="4" key="2">
    <citation type="submission" date="2021-04" db="EMBL/GenBank/DDBJ databases">
        <authorList>
            <person name="Gilroy R."/>
        </authorList>
    </citation>
    <scope>NUCLEOTIDE SEQUENCE</scope>
    <source>
        <strain evidence="4">ChiBcec1-1630</strain>
    </source>
</reference>
<evidence type="ECO:0000313" key="5">
    <source>
        <dbReference type="Proteomes" id="UP000823922"/>
    </source>
</evidence>
<organism evidence="4 5">
    <name type="scientific">Candidatus Eisenbergiella intestinigallinarum</name>
    <dbReference type="NCBI Taxonomy" id="2838549"/>
    <lineage>
        <taxon>Bacteria</taxon>
        <taxon>Bacillati</taxon>
        <taxon>Bacillota</taxon>
        <taxon>Clostridia</taxon>
        <taxon>Lachnospirales</taxon>
        <taxon>Lachnospiraceae</taxon>
        <taxon>Eisenbergiella</taxon>
    </lineage>
</organism>
<evidence type="ECO:0000259" key="3">
    <source>
        <dbReference type="Pfam" id="PF01156"/>
    </source>
</evidence>
<dbReference type="SUPFAM" id="SSF53590">
    <property type="entry name" value="Nucleoside hydrolase"/>
    <property type="match status" value="1"/>
</dbReference>
<proteinExistence type="predicted"/>
<keyword evidence="2" id="KW-0326">Glycosidase</keyword>
<dbReference type="GO" id="GO:0006152">
    <property type="term" value="P:purine nucleoside catabolic process"/>
    <property type="evidence" value="ECO:0007669"/>
    <property type="project" value="TreeGrafter"/>
</dbReference>
<dbReference type="GO" id="GO:0008477">
    <property type="term" value="F:purine nucleosidase activity"/>
    <property type="evidence" value="ECO:0007669"/>
    <property type="project" value="TreeGrafter"/>
</dbReference>
<evidence type="ECO:0000256" key="2">
    <source>
        <dbReference type="ARBA" id="ARBA00023295"/>
    </source>
</evidence>
<dbReference type="PANTHER" id="PTHR12304:SF4">
    <property type="entry name" value="URIDINE NUCLEOSIDASE"/>
    <property type="match status" value="1"/>
</dbReference>
<dbReference type="InterPro" id="IPR036452">
    <property type="entry name" value="Ribo_hydro-like"/>
</dbReference>
<dbReference type="InterPro" id="IPR023186">
    <property type="entry name" value="IUNH"/>
</dbReference>
<dbReference type="EMBL" id="DWVS01000119">
    <property type="protein sequence ID" value="HJC87321.1"/>
    <property type="molecule type" value="Genomic_DNA"/>
</dbReference>
<dbReference type="Gene3D" id="3.90.245.10">
    <property type="entry name" value="Ribonucleoside hydrolase-like"/>
    <property type="match status" value="1"/>
</dbReference>
<gene>
    <name evidence="4" type="ORF">H9926_04815</name>
</gene>
<name>A0A9D2QIZ0_9FIRM</name>
<sequence>MEKILLDTDIGGDIDDAICLAYLLKEPKCELVGITTVCGEPEKRAAVADAICRAAGKRVPIVAGLDTTMQPIPLYPTPDGADALKFWPHDTYEKADAPAFLYQKIKENPHELILIGIGNMTNIATLFTSYPDAAGLLKGLYVMNGYFGAEPLPDPYYNWNSWADPAASGIVFSARTAVHRVVPLEVTDGLTIESGQAKVLFRADSELMKAVFSFGNAWLESSGKLTLHDPLAAVSVFYPDICRFERGKVQVETEQESNMGGTAFFPSADGNVEIARGVDRERFYRILSRTLSGTCIMGRFMI</sequence>
<dbReference type="Proteomes" id="UP000823922">
    <property type="component" value="Unassembled WGS sequence"/>
</dbReference>
<reference evidence="4" key="1">
    <citation type="journal article" date="2021" name="PeerJ">
        <title>Extensive microbial diversity within the chicken gut microbiome revealed by metagenomics and culture.</title>
        <authorList>
            <person name="Gilroy R."/>
            <person name="Ravi A."/>
            <person name="Getino M."/>
            <person name="Pursley I."/>
            <person name="Horton D.L."/>
            <person name="Alikhan N.F."/>
            <person name="Baker D."/>
            <person name="Gharbi K."/>
            <person name="Hall N."/>
            <person name="Watson M."/>
            <person name="Adriaenssens E.M."/>
            <person name="Foster-Nyarko E."/>
            <person name="Jarju S."/>
            <person name="Secka A."/>
            <person name="Antonio M."/>
            <person name="Oren A."/>
            <person name="Chaudhuri R.R."/>
            <person name="La Ragione R."/>
            <person name="Hildebrand F."/>
            <person name="Pallen M.J."/>
        </authorList>
    </citation>
    <scope>NUCLEOTIDE SEQUENCE</scope>
    <source>
        <strain evidence="4">ChiBcec1-1630</strain>
    </source>
</reference>
<dbReference type="InterPro" id="IPR001910">
    <property type="entry name" value="Inosine/uridine_hydrolase_dom"/>
</dbReference>
<comment type="caution">
    <text evidence="4">The sequence shown here is derived from an EMBL/GenBank/DDBJ whole genome shotgun (WGS) entry which is preliminary data.</text>
</comment>
<dbReference type="AlphaFoldDB" id="A0A9D2QIZ0"/>
<dbReference type="PANTHER" id="PTHR12304">
    <property type="entry name" value="INOSINE-URIDINE PREFERRING NUCLEOSIDE HYDROLASE"/>
    <property type="match status" value="1"/>
</dbReference>
<keyword evidence="1 4" id="KW-0378">Hydrolase</keyword>